<dbReference type="Gene3D" id="1.25.40.480">
    <property type="match status" value="1"/>
</dbReference>
<evidence type="ECO:0000313" key="4">
    <source>
        <dbReference type="Proteomes" id="UP001431209"/>
    </source>
</evidence>
<evidence type="ECO:0000256" key="1">
    <source>
        <dbReference type="ARBA" id="ARBA00007114"/>
    </source>
</evidence>
<feature type="compositionally biased region" description="Acidic residues" evidence="2">
    <location>
        <begin position="93"/>
        <end position="106"/>
    </location>
</feature>
<feature type="compositionally biased region" description="Basic residues" evidence="2">
    <location>
        <begin position="1"/>
        <end position="15"/>
    </location>
</feature>
<evidence type="ECO:0000313" key="3">
    <source>
        <dbReference type="EMBL" id="KAL0486810.1"/>
    </source>
</evidence>
<dbReference type="Proteomes" id="UP001431209">
    <property type="component" value="Unassembled WGS sequence"/>
</dbReference>
<dbReference type="GO" id="GO:0005737">
    <property type="term" value="C:cytoplasm"/>
    <property type="evidence" value="ECO:0007669"/>
    <property type="project" value="TreeGrafter"/>
</dbReference>
<accession>A0AAW2ZD65</accession>
<dbReference type="EMBL" id="JAOPGA020001267">
    <property type="protein sequence ID" value="KAL0486810.1"/>
    <property type="molecule type" value="Genomic_DNA"/>
</dbReference>
<reference evidence="3 4" key="1">
    <citation type="submission" date="2024-03" db="EMBL/GenBank/DDBJ databases">
        <title>The Acrasis kona genome and developmental transcriptomes reveal deep origins of eukaryotic multicellular pathways.</title>
        <authorList>
            <person name="Sheikh S."/>
            <person name="Fu C.-J."/>
            <person name="Brown M.W."/>
            <person name="Baldauf S.L."/>
        </authorList>
    </citation>
    <scope>NUCLEOTIDE SEQUENCE [LARGE SCALE GENOMIC DNA]</scope>
    <source>
        <strain evidence="3 4">ATCC MYA-3509</strain>
    </source>
</reference>
<dbReference type="GO" id="GO:0030688">
    <property type="term" value="C:preribosome, small subunit precursor"/>
    <property type="evidence" value="ECO:0007669"/>
    <property type="project" value="TreeGrafter"/>
</dbReference>
<sequence length="460" mass="52933">MPKVMKAKKAAKQKQPRHDPLAHDILSDTIVVDKKDRNAKKKLPKNESSDEEDNVETMDVKTSRKILQAAKKQSDEFQNEQDAHQRLDIADDKFDDEISDEEDEEDEVVELAEDDEEALGKFMGDGSQKKTLDLSAIILQKIREKEQLQNSNYKSETVQDVQDKVHPKVATAYKKIGSILASYTSGKVPKAFKVIPSLANWEEIIVLTHPEKWSNQAFFQATKIFVTNTNVVMCQRFLNMILLPKIRLSLLPSSIHQSKQMKKMKLNHHLYESLIKACSQPPAFFKGIVIPLCEQDCTLQEAVMVCSAVKKSHLPSMHSSAALHLLCQMPFTSITQLFIKTILEKRYALPLKVIDSLVESFYRFHDKDKHSVVLPVVWHQSLLHLVQIYKREFTKEQKKKVYEICKKHSHHIITPIIRKELNTNISIYDKKENDSSLNNNQEMKVDNEQEGDDDDDEMVE</sequence>
<dbReference type="Pfam" id="PF05291">
    <property type="entry name" value="Bystin"/>
    <property type="match status" value="1"/>
</dbReference>
<feature type="compositionally biased region" description="Acidic residues" evidence="2">
    <location>
        <begin position="448"/>
        <end position="460"/>
    </location>
</feature>
<gene>
    <name evidence="3" type="ORF">AKO1_001155</name>
</gene>
<dbReference type="InterPro" id="IPR007955">
    <property type="entry name" value="Bystin"/>
</dbReference>
<feature type="region of interest" description="Disordered" evidence="2">
    <location>
        <begin position="1"/>
        <end position="106"/>
    </location>
</feature>
<dbReference type="GO" id="GO:0030515">
    <property type="term" value="F:snoRNA binding"/>
    <property type="evidence" value="ECO:0007669"/>
    <property type="project" value="TreeGrafter"/>
</dbReference>
<proteinExistence type="inferred from homology"/>
<evidence type="ECO:0000256" key="2">
    <source>
        <dbReference type="SAM" id="MobiDB-lite"/>
    </source>
</evidence>
<comment type="caution">
    <text evidence="3">The sequence shown here is derived from an EMBL/GenBank/DDBJ whole genome shotgun (WGS) entry which is preliminary data.</text>
</comment>
<comment type="similarity">
    <text evidence="1">Belongs to the bystin family.</text>
</comment>
<organism evidence="3 4">
    <name type="scientific">Acrasis kona</name>
    <dbReference type="NCBI Taxonomy" id="1008807"/>
    <lineage>
        <taxon>Eukaryota</taxon>
        <taxon>Discoba</taxon>
        <taxon>Heterolobosea</taxon>
        <taxon>Tetramitia</taxon>
        <taxon>Eutetramitia</taxon>
        <taxon>Acrasidae</taxon>
        <taxon>Acrasis</taxon>
    </lineage>
</organism>
<dbReference type="PANTHER" id="PTHR12821">
    <property type="entry name" value="BYSTIN"/>
    <property type="match status" value="1"/>
</dbReference>
<feature type="compositionally biased region" description="Basic and acidic residues" evidence="2">
    <location>
        <begin position="81"/>
        <end position="92"/>
    </location>
</feature>
<dbReference type="GO" id="GO:0006364">
    <property type="term" value="P:rRNA processing"/>
    <property type="evidence" value="ECO:0007669"/>
    <property type="project" value="TreeGrafter"/>
</dbReference>
<feature type="compositionally biased region" description="Basic and acidic residues" evidence="2">
    <location>
        <begin position="16"/>
        <end position="36"/>
    </location>
</feature>
<name>A0AAW2ZD65_9EUKA</name>
<dbReference type="PANTHER" id="PTHR12821:SF0">
    <property type="entry name" value="BYSTIN"/>
    <property type="match status" value="1"/>
</dbReference>
<dbReference type="GO" id="GO:0005730">
    <property type="term" value="C:nucleolus"/>
    <property type="evidence" value="ECO:0007669"/>
    <property type="project" value="TreeGrafter"/>
</dbReference>
<feature type="region of interest" description="Disordered" evidence="2">
    <location>
        <begin position="432"/>
        <end position="460"/>
    </location>
</feature>
<dbReference type="AlphaFoldDB" id="A0AAW2ZD65"/>
<keyword evidence="4" id="KW-1185">Reference proteome</keyword>
<protein>
    <submittedName>
        <fullName evidence="3">Bystin</fullName>
    </submittedName>
</protein>